<sequence length="166" mass="16674">MSAGGKRRDTGAGTPATTALTRLGVAFGVHPYEHDPAAASYGLEAAAALSVPPGQVFKTLLVEGARGLAVGIVPVDRSLDLKAVAAALGLKKVTMADPAAAERSTGYVVGGISPVGQKKALPTVLDQSATEFDVVYVSGGHRGLDISLSPADLVTATRATVAAIAR</sequence>
<dbReference type="EC" id="4.2.-.-" evidence="4"/>
<dbReference type="InterPro" id="IPR007214">
    <property type="entry name" value="YbaK/aa-tRNA-synth-assoc-dom"/>
</dbReference>
<dbReference type="PANTHER" id="PTHR30411">
    <property type="entry name" value="CYTOPLASMIC PROTEIN"/>
    <property type="match status" value="1"/>
</dbReference>
<dbReference type="EMBL" id="CP157483">
    <property type="protein sequence ID" value="XBO43431.1"/>
    <property type="molecule type" value="Genomic_DNA"/>
</dbReference>
<dbReference type="NCBIfam" id="TIGR00011">
    <property type="entry name" value="YbaK_EbsC"/>
    <property type="match status" value="1"/>
</dbReference>
<evidence type="ECO:0000313" key="6">
    <source>
        <dbReference type="EMBL" id="XBO43431.1"/>
    </source>
</evidence>
<dbReference type="GO" id="GO:0006412">
    <property type="term" value="P:translation"/>
    <property type="evidence" value="ECO:0007669"/>
    <property type="project" value="UniProtKB-KW"/>
</dbReference>
<reference evidence="6" key="1">
    <citation type="submission" date="2024-05" db="EMBL/GenBank/DDBJ databases">
        <authorList>
            <person name="Kim S."/>
            <person name="Heo J."/>
            <person name="Choi H."/>
            <person name="Choi Y."/>
            <person name="Kwon S.-W."/>
            <person name="Kim Y."/>
        </authorList>
    </citation>
    <scope>NUCLEOTIDE SEQUENCE</scope>
    <source>
        <strain evidence="6">KACC 23699</strain>
    </source>
</reference>
<dbReference type="GO" id="GO:0016829">
    <property type="term" value="F:lyase activity"/>
    <property type="evidence" value="ECO:0007669"/>
    <property type="project" value="UniProtKB-KW"/>
</dbReference>
<evidence type="ECO:0000256" key="2">
    <source>
        <dbReference type="ARBA" id="ARBA00022917"/>
    </source>
</evidence>
<evidence type="ECO:0000256" key="1">
    <source>
        <dbReference type="ARBA" id="ARBA00009798"/>
    </source>
</evidence>
<feature type="domain" description="YbaK/aminoacyl-tRNA synthetase-associated" evidence="5">
    <location>
        <begin position="43"/>
        <end position="155"/>
    </location>
</feature>
<dbReference type="RefSeq" id="WP_406830867.1">
    <property type="nucleotide sequence ID" value="NZ_CP157483.1"/>
</dbReference>
<dbReference type="PIRSF" id="PIRSF006181">
    <property type="entry name" value="EbsC_YbaK"/>
    <property type="match status" value="1"/>
</dbReference>
<gene>
    <name evidence="6" type="primary">ybaK</name>
    <name evidence="6" type="ORF">ABEG17_17985</name>
</gene>
<dbReference type="InterPro" id="IPR004369">
    <property type="entry name" value="Prolyl-tRNA_editing_YbaK/EbsC"/>
</dbReference>
<dbReference type="Gene3D" id="3.90.960.10">
    <property type="entry name" value="YbaK/aminoacyl-tRNA synthetase-associated domain"/>
    <property type="match status" value="1"/>
</dbReference>
<keyword evidence="2 4" id="KW-0648">Protein biosynthesis</keyword>
<comment type="similarity">
    <text evidence="1 4">Belongs to the prolyl-tRNA editing family. YbaK/EbsC subfamily.</text>
</comment>
<dbReference type="SUPFAM" id="SSF55826">
    <property type="entry name" value="YbaK/ProRS associated domain"/>
    <property type="match status" value="1"/>
</dbReference>
<evidence type="ECO:0000259" key="5">
    <source>
        <dbReference type="Pfam" id="PF04073"/>
    </source>
</evidence>
<dbReference type="GO" id="GO:0002161">
    <property type="term" value="F:aminoacyl-tRNA deacylase activity"/>
    <property type="evidence" value="ECO:0007669"/>
    <property type="project" value="InterPro"/>
</dbReference>
<organism evidence="6">
    <name type="scientific">Pedococcus sp. KACC 23699</name>
    <dbReference type="NCBI Taxonomy" id="3149228"/>
    <lineage>
        <taxon>Bacteria</taxon>
        <taxon>Bacillati</taxon>
        <taxon>Actinomycetota</taxon>
        <taxon>Actinomycetes</taxon>
        <taxon>Micrococcales</taxon>
        <taxon>Intrasporangiaceae</taxon>
        <taxon>Pedococcus</taxon>
    </lineage>
</organism>
<protein>
    <recommendedName>
        <fullName evidence="4">Cys-tRNA(Pro)/Cys-tRNA(Cys) deacylase</fullName>
        <ecNumber evidence="4">4.2.-.-</ecNumber>
    </recommendedName>
</protein>
<dbReference type="CDD" id="cd00002">
    <property type="entry name" value="YbaK_deacylase"/>
    <property type="match status" value="1"/>
</dbReference>
<proteinExistence type="inferred from homology"/>
<keyword evidence="3 4" id="KW-0456">Lyase</keyword>
<dbReference type="Pfam" id="PF04073">
    <property type="entry name" value="tRNA_edit"/>
    <property type="match status" value="1"/>
</dbReference>
<dbReference type="InterPro" id="IPR036754">
    <property type="entry name" value="YbaK/aa-tRNA-synt-asso_dom_sf"/>
</dbReference>
<evidence type="ECO:0000256" key="4">
    <source>
        <dbReference type="PIRNR" id="PIRNR006181"/>
    </source>
</evidence>
<dbReference type="PANTHER" id="PTHR30411:SF0">
    <property type="entry name" value="CYS-TRNA(PRO)_CYS-TRNA(CYS) DEACYLASE YBAK"/>
    <property type="match status" value="1"/>
</dbReference>
<accession>A0AAU7JTA7</accession>
<name>A0AAU7JTA7_9MICO</name>
<dbReference type="AlphaFoldDB" id="A0AAU7JTA7"/>
<evidence type="ECO:0000256" key="3">
    <source>
        <dbReference type="ARBA" id="ARBA00023239"/>
    </source>
</evidence>